<evidence type="ECO:0000313" key="3">
    <source>
        <dbReference type="EMBL" id="NBE09652.1"/>
    </source>
</evidence>
<feature type="transmembrane region" description="Helical" evidence="2">
    <location>
        <begin position="507"/>
        <end position="530"/>
    </location>
</feature>
<feature type="region of interest" description="Disordered" evidence="1">
    <location>
        <begin position="282"/>
        <end position="308"/>
    </location>
</feature>
<keyword evidence="2" id="KW-0812">Transmembrane</keyword>
<evidence type="ECO:0000256" key="2">
    <source>
        <dbReference type="SAM" id="Phobius"/>
    </source>
</evidence>
<reference evidence="4" key="1">
    <citation type="submission" date="2020-01" db="EMBL/GenBank/DDBJ databases">
        <title>Sphingomonas sp. strain CSW-10.</title>
        <authorList>
            <person name="Chen W.-M."/>
        </authorList>
    </citation>
    <scope>NUCLEOTIDE SEQUENCE [LARGE SCALE GENOMIC DNA]</scope>
    <source>
        <strain evidence="4">CCP-1</strain>
    </source>
</reference>
<accession>A0ABW9YC91</accession>
<evidence type="ECO:0000256" key="1">
    <source>
        <dbReference type="SAM" id="MobiDB-lite"/>
    </source>
</evidence>
<dbReference type="RefSeq" id="WP_161768702.1">
    <property type="nucleotide sequence ID" value="NZ_JAAATW010000009.1"/>
</dbReference>
<keyword evidence="2" id="KW-0472">Membrane</keyword>
<keyword evidence="2" id="KW-1133">Transmembrane helix</keyword>
<gene>
    <name evidence="3" type="ORF">GU920_19090</name>
</gene>
<feature type="compositionally biased region" description="Basic and acidic residues" evidence="1">
    <location>
        <begin position="543"/>
        <end position="556"/>
    </location>
</feature>
<proteinExistence type="predicted"/>
<sequence length="556" mass="58339">MFRLIALIFSLPWPVLVLLAGGLFWMGHDAKQKAVAVEAEKVQALADGQPVAVPLDEYDAEVRHPAGEVHVTAWVNPAYNYELTKQKRGTDTVRRMFVLFGPGDALDSRVARGIVLIRPQQVDAFLELMIAQVTGEFDGRLLFNLNGARGDTAGIGDMVEDALDEQGLMKAADFVVVEPYFKGREAALAPDPDAGATSLQVFGVLGGVLLLVAVRNALVRRKLPERKRSLAEVEIPPVGAPISHYAVPQAKGAVAPPPPPVDGTWSPLEAVRARQAARDGVAPAPVGFGAGGDHPVREDRAERPSGRTRGMRAPVALVGALGLYFVIYLVFGGLTPTSTLNGIPEGGIADKLMGGILGFDMSEVEANFGTGPTPVMDEALPPTPVTPVPTEAAPSAPMPQGIAGMAQPLPQVGDTPAPKDQVQEDIAAGVPPAEAVRRAIVAEFPEEETGPVFLTPGGEAPVAEAGLGQRLRDLIPQGLGRIIPLPEAGSAQASESAGPDLPLPLPLLVAVVAAGAAGLLLMIMAMRLLLSRRGTGLVGGGQARRDPWDRLSDRLR</sequence>
<keyword evidence="4" id="KW-1185">Reference proteome</keyword>
<dbReference type="EMBL" id="JAAATW010000009">
    <property type="protein sequence ID" value="NBE09652.1"/>
    <property type="molecule type" value="Genomic_DNA"/>
</dbReference>
<comment type="caution">
    <text evidence="3">The sequence shown here is derived from an EMBL/GenBank/DDBJ whole genome shotgun (WGS) entry which is preliminary data.</text>
</comment>
<name>A0ABW9YC91_9RHOB</name>
<protein>
    <submittedName>
        <fullName evidence="3">Uncharacterized protein</fullName>
    </submittedName>
</protein>
<feature type="transmembrane region" description="Helical" evidence="2">
    <location>
        <begin position="313"/>
        <end position="331"/>
    </location>
</feature>
<evidence type="ECO:0000313" key="4">
    <source>
        <dbReference type="Proteomes" id="UP001517376"/>
    </source>
</evidence>
<feature type="region of interest" description="Disordered" evidence="1">
    <location>
        <begin position="536"/>
        <end position="556"/>
    </location>
</feature>
<feature type="transmembrane region" description="Helical" evidence="2">
    <location>
        <begin position="199"/>
        <end position="218"/>
    </location>
</feature>
<feature type="compositionally biased region" description="Basic and acidic residues" evidence="1">
    <location>
        <begin position="294"/>
        <end position="305"/>
    </location>
</feature>
<organism evidence="3 4">
    <name type="scientific">Paragemmobacter ruber</name>
    <dbReference type="NCBI Taxonomy" id="1985673"/>
    <lineage>
        <taxon>Bacteria</taxon>
        <taxon>Pseudomonadati</taxon>
        <taxon>Pseudomonadota</taxon>
        <taxon>Alphaproteobacteria</taxon>
        <taxon>Rhodobacterales</taxon>
        <taxon>Paracoccaceae</taxon>
        <taxon>Paragemmobacter</taxon>
    </lineage>
</organism>
<dbReference type="Proteomes" id="UP001517376">
    <property type="component" value="Unassembled WGS sequence"/>
</dbReference>